<gene>
    <name evidence="2" type="ORF">KDN34_13690</name>
</gene>
<keyword evidence="3" id="KW-1185">Reference proteome</keyword>
<evidence type="ECO:0000313" key="3">
    <source>
        <dbReference type="Proteomes" id="UP000679575"/>
    </source>
</evidence>
<reference evidence="2 3" key="1">
    <citation type="submission" date="2021-04" db="EMBL/GenBank/DDBJ databases">
        <title>Novel species identification of genus Shewanella.</title>
        <authorList>
            <person name="Liu G."/>
        </authorList>
    </citation>
    <scope>NUCLEOTIDE SEQUENCE [LARGE SCALE GENOMIC DNA]</scope>
    <source>
        <strain evidence="2 3">FJAT-54481</strain>
    </source>
</reference>
<accession>A0ABX7YSU2</accession>
<feature type="transmembrane region" description="Helical" evidence="1">
    <location>
        <begin position="94"/>
        <end position="116"/>
    </location>
</feature>
<proteinExistence type="predicted"/>
<name>A0ABX7YSU2_9GAMM</name>
<organism evidence="2 3">
    <name type="scientific">Shewanella yunxiaonensis</name>
    <dbReference type="NCBI Taxonomy" id="2829809"/>
    <lineage>
        <taxon>Bacteria</taxon>
        <taxon>Pseudomonadati</taxon>
        <taxon>Pseudomonadota</taxon>
        <taxon>Gammaproteobacteria</taxon>
        <taxon>Alteromonadales</taxon>
        <taxon>Shewanellaceae</taxon>
        <taxon>Shewanella</taxon>
    </lineage>
</organism>
<keyword evidence="1" id="KW-1133">Transmembrane helix</keyword>
<evidence type="ECO:0000313" key="2">
    <source>
        <dbReference type="EMBL" id="QUN05241.1"/>
    </source>
</evidence>
<feature type="transmembrane region" description="Helical" evidence="1">
    <location>
        <begin position="66"/>
        <end position="88"/>
    </location>
</feature>
<dbReference type="PROSITE" id="PS51257">
    <property type="entry name" value="PROKAR_LIPOPROTEIN"/>
    <property type="match status" value="1"/>
</dbReference>
<dbReference type="EMBL" id="CP073587">
    <property type="protein sequence ID" value="QUN05241.1"/>
    <property type="molecule type" value="Genomic_DNA"/>
</dbReference>
<keyword evidence="1" id="KW-0472">Membrane</keyword>
<keyword evidence="1" id="KW-0812">Transmembrane</keyword>
<dbReference type="RefSeq" id="WP_212594276.1">
    <property type="nucleotide sequence ID" value="NZ_CP073587.1"/>
</dbReference>
<feature type="transmembrane region" description="Helical" evidence="1">
    <location>
        <begin position="37"/>
        <end position="54"/>
    </location>
</feature>
<sequence>MNKAINILVVLLAVLAGACLALSPIFSIARDSVLIGISPFVVCFIASFMYSLLLHRQLLNASVVPCIYTFRFGGAMGIGLVISQSISFGHGFTFSIYHLVALTASIMSFLLPKFVFRTVKLIRER</sequence>
<dbReference type="Proteomes" id="UP000679575">
    <property type="component" value="Chromosome"/>
</dbReference>
<protein>
    <submittedName>
        <fullName evidence="2">Uncharacterized protein</fullName>
    </submittedName>
</protein>
<evidence type="ECO:0000256" key="1">
    <source>
        <dbReference type="SAM" id="Phobius"/>
    </source>
</evidence>